<protein>
    <submittedName>
        <fullName evidence="1">Uncharacterized protein</fullName>
    </submittedName>
</protein>
<sequence length="65" mass="7666">MYLLVFFPSFKEPQLFSIENSQESPSEKKLCLIHDKSVNHRNSNSIDLLKSATFYHFHPNLKKLK</sequence>
<dbReference type="EMBL" id="GGEC01010099">
    <property type="protein sequence ID" value="MBW90582.1"/>
    <property type="molecule type" value="Transcribed_RNA"/>
</dbReference>
<proteinExistence type="predicted"/>
<evidence type="ECO:0000313" key="1">
    <source>
        <dbReference type="EMBL" id="MBW90582.1"/>
    </source>
</evidence>
<reference evidence="1" key="1">
    <citation type="submission" date="2018-02" db="EMBL/GenBank/DDBJ databases">
        <title>Rhizophora mucronata_Transcriptome.</title>
        <authorList>
            <person name="Meera S.P."/>
            <person name="Sreeshan A."/>
            <person name="Augustine A."/>
        </authorList>
    </citation>
    <scope>NUCLEOTIDE SEQUENCE</scope>
    <source>
        <tissue evidence="1">Leaf</tissue>
    </source>
</reference>
<accession>A0A2P2JAT1</accession>
<name>A0A2P2JAT1_RHIMU</name>
<organism evidence="1">
    <name type="scientific">Rhizophora mucronata</name>
    <name type="common">Asiatic mangrove</name>
    <dbReference type="NCBI Taxonomy" id="61149"/>
    <lineage>
        <taxon>Eukaryota</taxon>
        <taxon>Viridiplantae</taxon>
        <taxon>Streptophyta</taxon>
        <taxon>Embryophyta</taxon>
        <taxon>Tracheophyta</taxon>
        <taxon>Spermatophyta</taxon>
        <taxon>Magnoliopsida</taxon>
        <taxon>eudicotyledons</taxon>
        <taxon>Gunneridae</taxon>
        <taxon>Pentapetalae</taxon>
        <taxon>rosids</taxon>
        <taxon>fabids</taxon>
        <taxon>Malpighiales</taxon>
        <taxon>Rhizophoraceae</taxon>
        <taxon>Rhizophora</taxon>
    </lineage>
</organism>
<dbReference type="AlphaFoldDB" id="A0A2P2JAT1"/>